<sequence>MTDQNSIYLRTLTSMIGLHHATEAVTGIDINVTLPEKTLRLVILDLTTIPGPVTFT</sequence>
<evidence type="ECO:0000313" key="1">
    <source>
        <dbReference type="EMBL" id="KAH3790994.1"/>
    </source>
</evidence>
<reference evidence="1" key="1">
    <citation type="journal article" date="2019" name="bioRxiv">
        <title>The Genome of the Zebra Mussel, Dreissena polymorpha: A Resource for Invasive Species Research.</title>
        <authorList>
            <person name="McCartney M.A."/>
            <person name="Auch B."/>
            <person name="Kono T."/>
            <person name="Mallez S."/>
            <person name="Zhang Y."/>
            <person name="Obille A."/>
            <person name="Becker A."/>
            <person name="Abrahante J.E."/>
            <person name="Garbe J."/>
            <person name="Badalamenti J.P."/>
            <person name="Herman A."/>
            <person name="Mangelson H."/>
            <person name="Liachko I."/>
            <person name="Sullivan S."/>
            <person name="Sone E.D."/>
            <person name="Koren S."/>
            <person name="Silverstein K.A.T."/>
            <person name="Beckman K.B."/>
            <person name="Gohl D.M."/>
        </authorList>
    </citation>
    <scope>NUCLEOTIDE SEQUENCE</scope>
    <source>
        <strain evidence="1">Duluth1</strain>
        <tissue evidence="1">Whole animal</tissue>
    </source>
</reference>
<dbReference type="EMBL" id="JAIWYP010000008">
    <property type="protein sequence ID" value="KAH3790994.1"/>
    <property type="molecule type" value="Genomic_DNA"/>
</dbReference>
<accession>A0A9D4F473</accession>
<comment type="caution">
    <text evidence="1">The sequence shown here is derived from an EMBL/GenBank/DDBJ whole genome shotgun (WGS) entry which is preliminary data.</text>
</comment>
<gene>
    <name evidence="1" type="ORF">DPMN_169203</name>
</gene>
<keyword evidence="2" id="KW-1185">Reference proteome</keyword>
<proteinExistence type="predicted"/>
<reference evidence="1" key="2">
    <citation type="submission" date="2020-11" db="EMBL/GenBank/DDBJ databases">
        <authorList>
            <person name="McCartney M.A."/>
            <person name="Auch B."/>
            <person name="Kono T."/>
            <person name="Mallez S."/>
            <person name="Becker A."/>
            <person name="Gohl D.M."/>
            <person name="Silverstein K.A.T."/>
            <person name="Koren S."/>
            <person name="Bechman K.B."/>
            <person name="Herman A."/>
            <person name="Abrahante J.E."/>
            <person name="Garbe J."/>
        </authorList>
    </citation>
    <scope>NUCLEOTIDE SEQUENCE</scope>
    <source>
        <strain evidence="1">Duluth1</strain>
        <tissue evidence="1">Whole animal</tissue>
    </source>
</reference>
<name>A0A9D4F473_DREPO</name>
<dbReference type="Proteomes" id="UP000828390">
    <property type="component" value="Unassembled WGS sequence"/>
</dbReference>
<evidence type="ECO:0000313" key="2">
    <source>
        <dbReference type="Proteomes" id="UP000828390"/>
    </source>
</evidence>
<organism evidence="1 2">
    <name type="scientific">Dreissena polymorpha</name>
    <name type="common">Zebra mussel</name>
    <name type="synonym">Mytilus polymorpha</name>
    <dbReference type="NCBI Taxonomy" id="45954"/>
    <lineage>
        <taxon>Eukaryota</taxon>
        <taxon>Metazoa</taxon>
        <taxon>Spiralia</taxon>
        <taxon>Lophotrochozoa</taxon>
        <taxon>Mollusca</taxon>
        <taxon>Bivalvia</taxon>
        <taxon>Autobranchia</taxon>
        <taxon>Heteroconchia</taxon>
        <taxon>Euheterodonta</taxon>
        <taxon>Imparidentia</taxon>
        <taxon>Neoheterodontei</taxon>
        <taxon>Myida</taxon>
        <taxon>Dreissenoidea</taxon>
        <taxon>Dreissenidae</taxon>
        <taxon>Dreissena</taxon>
    </lineage>
</organism>
<protein>
    <submittedName>
        <fullName evidence="1">Uncharacterized protein</fullName>
    </submittedName>
</protein>
<dbReference type="AlphaFoldDB" id="A0A9D4F473"/>